<feature type="domain" description="Helix-turn-helix" evidence="1">
    <location>
        <begin position="13"/>
        <end position="64"/>
    </location>
</feature>
<dbReference type="EMBL" id="FOMX01000015">
    <property type="protein sequence ID" value="SFE57125.1"/>
    <property type="molecule type" value="Genomic_DNA"/>
</dbReference>
<organism evidence="2 3">
    <name type="scientific">Nannocystis exedens</name>
    <dbReference type="NCBI Taxonomy" id="54"/>
    <lineage>
        <taxon>Bacteria</taxon>
        <taxon>Pseudomonadati</taxon>
        <taxon>Myxococcota</taxon>
        <taxon>Polyangia</taxon>
        <taxon>Nannocystales</taxon>
        <taxon>Nannocystaceae</taxon>
        <taxon>Nannocystis</taxon>
    </lineage>
</organism>
<evidence type="ECO:0000313" key="3">
    <source>
        <dbReference type="Proteomes" id="UP000199400"/>
    </source>
</evidence>
<dbReference type="Proteomes" id="UP000199400">
    <property type="component" value="Unassembled WGS sequence"/>
</dbReference>
<gene>
    <name evidence="2" type="ORF">SAMN02745121_04757</name>
</gene>
<accession>A0A1I2BLT7</accession>
<dbReference type="SUPFAM" id="SSF46955">
    <property type="entry name" value="Putative DNA-binding domain"/>
    <property type="match status" value="1"/>
</dbReference>
<keyword evidence="3" id="KW-1185">Reference proteome</keyword>
<dbReference type="STRING" id="54.SAMN02745121_04757"/>
<reference evidence="3" key="1">
    <citation type="submission" date="2016-10" db="EMBL/GenBank/DDBJ databases">
        <authorList>
            <person name="Varghese N."/>
            <person name="Submissions S."/>
        </authorList>
    </citation>
    <scope>NUCLEOTIDE SEQUENCE [LARGE SCALE GENOMIC DNA]</scope>
    <source>
        <strain evidence="3">ATCC 25963</strain>
    </source>
</reference>
<protein>
    <submittedName>
        <fullName evidence="2">Helix-turn-helix domain-containing protein</fullName>
    </submittedName>
</protein>
<sequence>MSNKTRDHNQIELLTYRQLADILGKSVGAVRNAVSRGFVPRGTRIAGIGVRWRRDEIERWLKAQLEGGTRLAAKEV</sequence>
<evidence type="ECO:0000259" key="1">
    <source>
        <dbReference type="Pfam" id="PF12728"/>
    </source>
</evidence>
<dbReference type="Pfam" id="PF12728">
    <property type="entry name" value="HTH_17"/>
    <property type="match status" value="1"/>
</dbReference>
<dbReference type="AlphaFoldDB" id="A0A1I2BLT7"/>
<proteinExistence type="predicted"/>
<name>A0A1I2BLT7_9BACT</name>
<dbReference type="InterPro" id="IPR041657">
    <property type="entry name" value="HTH_17"/>
</dbReference>
<evidence type="ECO:0000313" key="2">
    <source>
        <dbReference type="EMBL" id="SFE57125.1"/>
    </source>
</evidence>
<dbReference type="OrthoDB" id="5524782at2"/>
<dbReference type="InterPro" id="IPR009061">
    <property type="entry name" value="DNA-bd_dom_put_sf"/>
</dbReference>
<dbReference type="RefSeq" id="WP_096326282.1">
    <property type="nucleotide sequence ID" value="NZ_FOMX01000015.1"/>
</dbReference>